<keyword evidence="6" id="KW-1185">Reference proteome</keyword>
<dbReference type="EMBL" id="CP013729">
    <property type="protein sequence ID" value="ALV06045.1"/>
    <property type="molecule type" value="Genomic_DNA"/>
</dbReference>
<evidence type="ECO:0000256" key="3">
    <source>
        <dbReference type="ARBA" id="ARBA00023315"/>
    </source>
</evidence>
<reference evidence="5 6" key="1">
    <citation type="submission" date="2015-12" db="EMBL/GenBank/DDBJ databases">
        <title>Complete genome of Roseateles depolymerans KCTC 42856.</title>
        <authorList>
            <person name="Kim K.M."/>
        </authorList>
    </citation>
    <scope>NUCLEOTIDE SEQUENCE [LARGE SCALE GENOMIC DNA]</scope>
    <source>
        <strain evidence="5 6">KCTC 42856</strain>
    </source>
</reference>
<sequence length="386" mass="41921">MNPQDLWLRPAGVADLPALERIAASSVHGIGSLPKNPQRLLRRLELAEQSFQSEDVASGEESYLFLLEWQGRVIGCSGIAASAGFRERFYSYRNEFMVHASKGLHVNKRMHTLHLCHDLTGSTLLTSFFIEPEFEDTVAPELLSRARLLFIRRFADRFPGPRVAAEMPGISDGEGHSPFWSAVGERFFKMSYPEAERVSEGRSRSLIADLMPRTPVYVGLLPPAAQMSIGQLHPVGQLPFEILFREGFEADTYVDVFDAGPTVVAHLDQIATVRAARSLTVQGAGAGQGPLDGGSSGSNKVSSQRPGLDQERPRAQARSADAPPAWGLMVAGDRCSFRACLGLLPTSGTLPADSEAARRLGVKAGERVDVTPLQLDDVAQEDGDEA</sequence>
<dbReference type="PANTHER" id="PTHR30420">
    <property type="entry name" value="N-SUCCINYLARGININE DIHYDROLASE"/>
    <property type="match status" value="1"/>
</dbReference>
<dbReference type="OrthoDB" id="21121at2"/>
<dbReference type="AlphaFoldDB" id="A0A0U3MBJ0"/>
<feature type="region of interest" description="Disordered" evidence="4">
    <location>
        <begin position="284"/>
        <end position="321"/>
    </location>
</feature>
<dbReference type="SUPFAM" id="SSF55729">
    <property type="entry name" value="Acyl-CoA N-acyltransferases (Nat)"/>
    <property type="match status" value="1"/>
</dbReference>
<dbReference type="Pfam" id="PF04958">
    <property type="entry name" value="AstA"/>
    <property type="match status" value="1"/>
</dbReference>
<dbReference type="NCBIfam" id="TIGR03243">
    <property type="entry name" value="arg_catab_AOST"/>
    <property type="match status" value="1"/>
</dbReference>
<keyword evidence="1" id="KW-0056">Arginine metabolism</keyword>
<keyword evidence="3" id="KW-0012">Acyltransferase</keyword>
<evidence type="ECO:0000256" key="2">
    <source>
        <dbReference type="ARBA" id="ARBA00022679"/>
    </source>
</evidence>
<dbReference type="Proteomes" id="UP000060699">
    <property type="component" value="Chromosome"/>
</dbReference>
<dbReference type="InterPro" id="IPR016181">
    <property type="entry name" value="Acyl_CoA_acyltransferase"/>
</dbReference>
<proteinExistence type="predicted"/>
<organism evidence="5 6">
    <name type="scientific">Roseateles depolymerans</name>
    <dbReference type="NCBI Taxonomy" id="76731"/>
    <lineage>
        <taxon>Bacteria</taxon>
        <taxon>Pseudomonadati</taxon>
        <taxon>Pseudomonadota</taxon>
        <taxon>Betaproteobacteria</taxon>
        <taxon>Burkholderiales</taxon>
        <taxon>Sphaerotilaceae</taxon>
        <taxon>Roseateles</taxon>
    </lineage>
</organism>
<protein>
    <submittedName>
        <fullName evidence="5">Arginine N-succinyltransferase</fullName>
    </submittedName>
</protein>
<dbReference type="GO" id="GO:0006527">
    <property type="term" value="P:L-arginine catabolic process"/>
    <property type="evidence" value="ECO:0007669"/>
    <property type="project" value="InterPro"/>
</dbReference>
<dbReference type="RefSeq" id="WP_058934396.1">
    <property type="nucleotide sequence ID" value="NZ_CP013729.1"/>
</dbReference>
<gene>
    <name evidence="5" type="ORF">RD2015_1560</name>
</gene>
<dbReference type="KEGG" id="rdp:RD2015_1560"/>
<name>A0A0U3MBJ0_9BURK</name>
<dbReference type="PANTHER" id="PTHR30420:SF1">
    <property type="entry name" value="ARGININE N-SUCCINYLTRANSFERASE"/>
    <property type="match status" value="1"/>
</dbReference>
<evidence type="ECO:0000256" key="4">
    <source>
        <dbReference type="SAM" id="MobiDB-lite"/>
    </source>
</evidence>
<accession>A0A0U3MBJ0</accession>
<dbReference type="GO" id="GO:0008791">
    <property type="term" value="F:arginine N-succinyltransferase activity"/>
    <property type="evidence" value="ECO:0007669"/>
    <property type="project" value="InterPro"/>
</dbReference>
<keyword evidence="2 5" id="KW-0808">Transferase</keyword>
<evidence type="ECO:0000313" key="5">
    <source>
        <dbReference type="EMBL" id="ALV06045.1"/>
    </source>
</evidence>
<evidence type="ECO:0000313" key="6">
    <source>
        <dbReference type="Proteomes" id="UP000060699"/>
    </source>
</evidence>
<feature type="compositionally biased region" description="Gly residues" evidence="4">
    <location>
        <begin position="284"/>
        <end position="296"/>
    </location>
</feature>
<dbReference type="STRING" id="76731.RD2015_1560"/>
<dbReference type="InterPro" id="IPR007041">
    <property type="entry name" value="Arg_succinylTrfase_AstA/AruG"/>
</dbReference>
<evidence type="ECO:0000256" key="1">
    <source>
        <dbReference type="ARBA" id="ARBA00022503"/>
    </source>
</evidence>